<name>H8GM90_METAL</name>
<evidence type="ECO:0000313" key="4">
    <source>
        <dbReference type="Proteomes" id="UP000005090"/>
    </source>
</evidence>
<keyword evidence="1" id="KW-0378">Hydrolase</keyword>
<dbReference type="InterPro" id="IPR029033">
    <property type="entry name" value="His_PPase_superfam"/>
</dbReference>
<dbReference type="PANTHER" id="PTHR20935">
    <property type="entry name" value="PHOSPHOGLYCERATE MUTASE-RELATED"/>
    <property type="match status" value="1"/>
</dbReference>
<reference evidence="3 4" key="1">
    <citation type="journal article" date="2013" name="Genome Announc.">
        <title>Genome Sequence of the Obligate Gammaproteobacterial Methanotroph Methylomicrobium album Strain BG8.</title>
        <authorList>
            <person name="Kits K.D."/>
            <person name="Kalyuzhnaya M.G."/>
            <person name="Klotz M.G."/>
            <person name="Jetten M.S."/>
            <person name="Op den Camp H.J."/>
            <person name="Vuilleumier S."/>
            <person name="Bringel F."/>
            <person name="Dispirito A.A."/>
            <person name="Murrell J.C."/>
            <person name="Bruce D."/>
            <person name="Cheng J.F."/>
            <person name="Copeland A."/>
            <person name="Goodwin L."/>
            <person name="Hauser L."/>
            <person name="Lajus A."/>
            <person name="Land M.L."/>
            <person name="Lapidus A."/>
            <person name="Lucas S."/>
            <person name="Medigue C."/>
            <person name="Pitluck S."/>
            <person name="Woyke T."/>
            <person name="Zeytun A."/>
            <person name="Stein L.Y."/>
        </authorList>
    </citation>
    <scope>NUCLEOTIDE SEQUENCE [LARGE SCALE GENOMIC DNA]</scope>
    <source>
        <strain evidence="3 4">BG8</strain>
    </source>
</reference>
<evidence type="ECO:0000256" key="1">
    <source>
        <dbReference type="ARBA" id="ARBA00022801"/>
    </source>
</evidence>
<keyword evidence="4" id="KW-1185">Reference proteome</keyword>
<accession>H8GM90</accession>
<organism evidence="3 4">
    <name type="scientific">Methylomicrobium album BG8</name>
    <dbReference type="NCBI Taxonomy" id="686340"/>
    <lineage>
        <taxon>Bacteria</taxon>
        <taxon>Pseudomonadati</taxon>
        <taxon>Pseudomonadota</taxon>
        <taxon>Gammaproteobacteria</taxon>
        <taxon>Methylococcales</taxon>
        <taxon>Methylococcaceae</taxon>
        <taxon>Methylomicrobium</taxon>
    </lineage>
</organism>
<dbReference type="eggNOG" id="COG2062">
    <property type="taxonomic scope" value="Bacteria"/>
</dbReference>
<dbReference type="Proteomes" id="UP000005090">
    <property type="component" value="Chromosome"/>
</dbReference>
<dbReference type="HOGENOM" id="CLU_084603_2_3_6"/>
<proteinExistence type="predicted"/>
<dbReference type="CDD" id="cd07067">
    <property type="entry name" value="HP_PGM_like"/>
    <property type="match status" value="1"/>
</dbReference>
<protein>
    <submittedName>
        <fullName evidence="3">Phosphohistidine phosphatase SixA</fullName>
    </submittedName>
</protein>
<dbReference type="STRING" id="686340.Metal_1680"/>
<dbReference type="InterPro" id="IPR051021">
    <property type="entry name" value="Mito_Ser/Thr_phosphatase"/>
</dbReference>
<dbReference type="Pfam" id="PF00300">
    <property type="entry name" value="His_Phos_1"/>
    <property type="match status" value="1"/>
</dbReference>
<evidence type="ECO:0000256" key="2">
    <source>
        <dbReference type="PIRSR" id="PIRSR613078-2"/>
    </source>
</evidence>
<dbReference type="InterPro" id="IPR013078">
    <property type="entry name" value="His_Pase_superF_clade-1"/>
</dbReference>
<evidence type="ECO:0000313" key="3">
    <source>
        <dbReference type="EMBL" id="EIC29451.1"/>
    </source>
</evidence>
<dbReference type="AlphaFoldDB" id="H8GM90"/>
<dbReference type="RefSeq" id="WP_005371305.1">
    <property type="nucleotide sequence ID" value="NZ_CM001475.1"/>
</dbReference>
<dbReference type="PANTHER" id="PTHR20935:SF1">
    <property type="entry name" value="SLL1549 PROTEIN"/>
    <property type="match status" value="1"/>
</dbReference>
<dbReference type="Gene3D" id="3.40.50.1240">
    <property type="entry name" value="Phosphoglycerate mutase-like"/>
    <property type="match status" value="1"/>
</dbReference>
<dbReference type="SMART" id="SM00855">
    <property type="entry name" value="PGAM"/>
    <property type="match status" value="1"/>
</dbReference>
<dbReference type="SUPFAM" id="SSF53254">
    <property type="entry name" value="Phosphoglycerate mutase-like"/>
    <property type="match status" value="1"/>
</dbReference>
<dbReference type="GO" id="GO:0016787">
    <property type="term" value="F:hydrolase activity"/>
    <property type="evidence" value="ECO:0007669"/>
    <property type="project" value="UniProtKB-KW"/>
</dbReference>
<dbReference type="EMBL" id="CM001475">
    <property type="protein sequence ID" value="EIC29451.1"/>
    <property type="molecule type" value="Genomic_DNA"/>
</dbReference>
<sequence length="167" mass="18794">MRELWLLRHGKSDRDAVGSDFDRPLKPRGRRAAQRLGEWLQERGLYPDLIITSPARRALNTAQLVCDALKRPEPPTQEPRLYFSGLEEIKNVLAGCLESAQCVVLVGHNPDLEELLVELVGEDGLPEVEKLMPTAALARLEMPDDWSELEAGCARLIEILYPKSLQE</sequence>
<feature type="binding site" evidence="2">
    <location>
        <position position="57"/>
    </location>
    <ligand>
        <name>substrate</name>
    </ligand>
</feature>
<gene>
    <name evidence="3" type="ORF">Metal_1680</name>
</gene>